<comment type="caution">
    <text evidence="8">The sequence shown here is derived from an EMBL/GenBank/DDBJ whole genome shotgun (WGS) entry which is preliminary data.</text>
</comment>
<reference evidence="8" key="1">
    <citation type="journal article" date="2023" name="Science">
        <title>Genome structures resolve the early diversification of teleost fishes.</title>
        <authorList>
            <person name="Parey E."/>
            <person name="Louis A."/>
            <person name="Montfort J."/>
            <person name="Bouchez O."/>
            <person name="Roques C."/>
            <person name="Iampietro C."/>
            <person name="Lluch J."/>
            <person name="Castinel A."/>
            <person name="Donnadieu C."/>
            <person name="Desvignes T."/>
            <person name="Floi Bucao C."/>
            <person name="Jouanno E."/>
            <person name="Wen M."/>
            <person name="Mejri S."/>
            <person name="Dirks R."/>
            <person name="Jansen H."/>
            <person name="Henkel C."/>
            <person name="Chen W.J."/>
            <person name="Zahm M."/>
            <person name="Cabau C."/>
            <person name="Klopp C."/>
            <person name="Thompson A.W."/>
            <person name="Robinson-Rechavi M."/>
            <person name="Braasch I."/>
            <person name="Lecointre G."/>
            <person name="Bobe J."/>
            <person name="Postlethwait J.H."/>
            <person name="Berthelot C."/>
            <person name="Roest Crollius H."/>
            <person name="Guiguen Y."/>
        </authorList>
    </citation>
    <scope>NUCLEOTIDE SEQUENCE</scope>
    <source>
        <strain evidence="8">WJC10195</strain>
    </source>
</reference>
<dbReference type="EMBL" id="JAINUF010000018">
    <property type="protein sequence ID" value="KAJ8338187.1"/>
    <property type="molecule type" value="Genomic_DNA"/>
</dbReference>
<comment type="caution">
    <text evidence="6">Lacks conserved residue(s) required for the propagation of feature annotation.</text>
</comment>
<dbReference type="InterPro" id="IPR022684">
    <property type="entry name" value="Calpain_cysteine_protease"/>
</dbReference>
<evidence type="ECO:0000256" key="5">
    <source>
        <dbReference type="PIRSR" id="PIRSR622684-1"/>
    </source>
</evidence>
<keyword evidence="4" id="KW-0788">Thiol protease</keyword>
<keyword evidence="3" id="KW-0378">Hydrolase</keyword>
<evidence type="ECO:0000313" key="9">
    <source>
        <dbReference type="Proteomes" id="UP001152622"/>
    </source>
</evidence>
<dbReference type="GO" id="GO:0005737">
    <property type="term" value="C:cytoplasm"/>
    <property type="evidence" value="ECO:0007669"/>
    <property type="project" value="TreeGrafter"/>
</dbReference>
<feature type="active site" evidence="5">
    <location>
        <position position="81"/>
    </location>
</feature>
<dbReference type="Pfam" id="PF00648">
    <property type="entry name" value="Peptidase_C2"/>
    <property type="match status" value="1"/>
</dbReference>
<dbReference type="OrthoDB" id="424753at2759"/>
<dbReference type="PRINTS" id="PR00704">
    <property type="entry name" value="CALPAIN"/>
</dbReference>
<name>A0A9Q1EG48_SYNKA</name>
<dbReference type="PANTHER" id="PTHR10183:SF405">
    <property type="entry name" value="CALPAIN-5"/>
    <property type="match status" value="1"/>
</dbReference>
<dbReference type="InterPro" id="IPR038765">
    <property type="entry name" value="Papain-like_cys_pep_sf"/>
</dbReference>
<dbReference type="Proteomes" id="UP001152622">
    <property type="component" value="Chromosome 18"/>
</dbReference>
<keyword evidence="9" id="KW-1185">Reference proteome</keyword>
<dbReference type="PANTHER" id="PTHR10183">
    <property type="entry name" value="CALPAIN"/>
    <property type="match status" value="1"/>
</dbReference>
<gene>
    <name evidence="8" type="ORF">SKAU_G00371530</name>
</gene>
<evidence type="ECO:0000256" key="3">
    <source>
        <dbReference type="ARBA" id="ARBA00022801"/>
    </source>
</evidence>
<dbReference type="PROSITE" id="PS00139">
    <property type="entry name" value="THIOL_PROTEASE_CYS"/>
    <property type="match status" value="1"/>
</dbReference>
<comment type="similarity">
    <text evidence="1">Belongs to the peptidase C2 family.</text>
</comment>
<evidence type="ECO:0000313" key="8">
    <source>
        <dbReference type="EMBL" id="KAJ8338187.1"/>
    </source>
</evidence>
<sequence length="300" mass="33489">MPERVCVFQGQCYYQLQRACLRRGVLFQDPHFPPSAQSLFYRRCPPPGLTWKRPRELCKDPRLFVDGISSRDLHQGSLGNCWMVAATSCLATEPSLWKKVIPDHKEQEWNPKRPDLYAGIFHFRFWRLGCWTDVVIDDRLPTGQDGALLFCRSGSPREFWSALLEKAYAKLNGCYEALEGGNTAEALVDFTGGVSEPLSLDREVLIHHSDQRRALFQSLARAHTRPGTHHLLHSACGGGNGGVGSGLWSRSGSRIRHHGGAEDAARGAAPWRVRYVPSTYGAYAESLGNGRLDRSMEPGV</sequence>
<feature type="domain" description="Calpain catalytic" evidence="7">
    <location>
        <begin position="26"/>
        <end position="202"/>
    </location>
</feature>
<accession>A0A9Q1EG48</accession>
<evidence type="ECO:0000256" key="6">
    <source>
        <dbReference type="PROSITE-ProRule" id="PRU00239"/>
    </source>
</evidence>
<organism evidence="8 9">
    <name type="scientific">Synaphobranchus kaupii</name>
    <name type="common">Kaup's arrowtooth eel</name>
    <dbReference type="NCBI Taxonomy" id="118154"/>
    <lineage>
        <taxon>Eukaryota</taxon>
        <taxon>Metazoa</taxon>
        <taxon>Chordata</taxon>
        <taxon>Craniata</taxon>
        <taxon>Vertebrata</taxon>
        <taxon>Euteleostomi</taxon>
        <taxon>Actinopterygii</taxon>
        <taxon>Neopterygii</taxon>
        <taxon>Teleostei</taxon>
        <taxon>Anguilliformes</taxon>
        <taxon>Synaphobranchidae</taxon>
        <taxon>Synaphobranchus</taxon>
    </lineage>
</organism>
<evidence type="ECO:0000256" key="4">
    <source>
        <dbReference type="ARBA" id="ARBA00022807"/>
    </source>
</evidence>
<dbReference type="SUPFAM" id="SSF54001">
    <property type="entry name" value="Cysteine proteinases"/>
    <property type="match status" value="1"/>
</dbReference>
<dbReference type="InterPro" id="IPR001300">
    <property type="entry name" value="Peptidase_C2_calpain_cat"/>
</dbReference>
<dbReference type="GO" id="GO:0004198">
    <property type="term" value="F:calcium-dependent cysteine-type endopeptidase activity"/>
    <property type="evidence" value="ECO:0007669"/>
    <property type="project" value="InterPro"/>
</dbReference>
<protein>
    <recommendedName>
        <fullName evidence="7">Calpain catalytic domain-containing protein</fullName>
    </recommendedName>
</protein>
<evidence type="ECO:0000259" key="7">
    <source>
        <dbReference type="PROSITE" id="PS50203"/>
    </source>
</evidence>
<dbReference type="CDD" id="cd00044">
    <property type="entry name" value="CysPc"/>
    <property type="match status" value="1"/>
</dbReference>
<dbReference type="InterPro" id="IPR000169">
    <property type="entry name" value="Pept_cys_AS"/>
</dbReference>
<dbReference type="SMART" id="SM00230">
    <property type="entry name" value="CysPc"/>
    <property type="match status" value="1"/>
</dbReference>
<proteinExistence type="inferred from homology"/>
<evidence type="ECO:0000256" key="1">
    <source>
        <dbReference type="ARBA" id="ARBA00007623"/>
    </source>
</evidence>
<dbReference type="PROSITE" id="PS50203">
    <property type="entry name" value="CALPAIN_CAT"/>
    <property type="match status" value="1"/>
</dbReference>
<keyword evidence="2" id="KW-0645">Protease</keyword>
<dbReference type="GO" id="GO:0006508">
    <property type="term" value="P:proteolysis"/>
    <property type="evidence" value="ECO:0007669"/>
    <property type="project" value="UniProtKB-KW"/>
</dbReference>
<dbReference type="AlphaFoldDB" id="A0A9Q1EG48"/>
<evidence type="ECO:0000256" key="2">
    <source>
        <dbReference type="ARBA" id="ARBA00022670"/>
    </source>
</evidence>